<dbReference type="EMBL" id="JAFNEN010000844">
    <property type="protein sequence ID" value="KAG8176887.1"/>
    <property type="molecule type" value="Genomic_DNA"/>
</dbReference>
<gene>
    <name evidence="1" type="ORF">JTE90_008327</name>
</gene>
<name>A0AAV6TXZ3_9ARAC</name>
<accession>A0AAV6TXZ3</accession>
<reference evidence="1 2" key="1">
    <citation type="journal article" date="2022" name="Nat. Ecol. Evol.">
        <title>A masculinizing supergene underlies an exaggerated male reproductive morph in a spider.</title>
        <authorList>
            <person name="Hendrickx F."/>
            <person name="De Corte Z."/>
            <person name="Sonet G."/>
            <person name="Van Belleghem S.M."/>
            <person name="Kostlbacher S."/>
            <person name="Vangestel C."/>
        </authorList>
    </citation>
    <scope>NUCLEOTIDE SEQUENCE [LARGE SCALE GENOMIC DNA]</scope>
    <source>
        <strain evidence="1">W744_W776</strain>
    </source>
</reference>
<protein>
    <submittedName>
        <fullName evidence="1">Uncharacterized protein</fullName>
    </submittedName>
</protein>
<comment type="caution">
    <text evidence="1">The sequence shown here is derived from an EMBL/GenBank/DDBJ whole genome shotgun (WGS) entry which is preliminary data.</text>
</comment>
<keyword evidence="2" id="KW-1185">Reference proteome</keyword>
<evidence type="ECO:0000313" key="1">
    <source>
        <dbReference type="EMBL" id="KAG8176887.1"/>
    </source>
</evidence>
<dbReference type="AlphaFoldDB" id="A0AAV6TXZ3"/>
<organism evidence="1 2">
    <name type="scientific">Oedothorax gibbosus</name>
    <dbReference type="NCBI Taxonomy" id="931172"/>
    <lineage>
        <taxon>Eukaryota</taxon>
        <taxon>Metazoa</taxon>
        <taxon>Ecdysozoa</taxon>
        <taxon>Arthropoda</taxon>
        <taxon>Chelicerata</taxon>
        <taxon>Arachnida</taxon>
        <taxon>Araneae</taxon>
        <taxon>Araneomorphae</taxon>
        <taxon>Entelegynae</taxon>
        <taxon>Araneoidea</taxon>
        <taxon>Linyphiidae</taxon>
        <taxon>Erigoninae</taxon>
        <taxon>Oedothorax</taxon>
    </lineage>
</organism>
<sequence length="73" mass="8322">MLAHSSNKTSNDNAMLSSHVEYDEGYLHRCYTKQHALIPLIVKLHLSAVSFGQLFNVFILTQVLSIDGKYIWL</sequence>
<evidence type="ECO:0000313" key="2">
    <source>
        <dbReference type="Proteomes" id="UP000827092"/>
    </source>
</evidence>
<proteinExistence type="predicted"/>
<dbReference type="Proteomes" id="UP000827092">
    <property type="component" value="Unassembled WGS sequence"/>
</dbReference>